<evidence type="ECO:0000256" key="2">
    <source>
        <dbReference type="ARBA" id="ARBA00022448"/>
    </source>
</evidence>
<evidence type="ECO:0000256" key="3">
    <source>
        <dbReference type="ARBA" id="ARBA00022729"/>
    </source>
</evidence>
<organism evidence="6 7">
    <name type="scientific">[Clostridium] cellulosi</name>
    <dbReference type="NCBI Taxonomy" id="29343"/>
    <lineage>
        <taxon>Bacteria</taxon>
        <taxon>Bacillati</taxon>
        <taxon>Bacillota</taxon>
        <taxon>Clostridia</taxon>
        <taxon>Eubacteriales</taxon>
        <taxon>Oscillospiraceae</taxon>
        <taxon>Oscillospiraceae incertae sedis</taxon>
    </lineage>
</organism>
<dbReference type="PANTHER" id="PTHR30290">
    <property type="entry name" value="PERIPLASMIC BINDING COMPONENT OF ABC TRANSPORTER"/>
    <property type="match status" value="1"/>
</dbReference>
<proteinExistence type="inferred from homology"/>
<dbReference type="HOGENOM" id="CLU_017028_8_8_9"/>
<evidence type="ECO:0000256" key="1">
    <source>
        <dbReference type="ARBA" id="ARBA00005695"/>
    </source>
</evidence>
<feature type="chain" id="PRO_5038938048" description="Solute-binding protein family 5 domain-containing protein" evidence="4">
    <location>
        <begin position="23"/>
        <end position="498"/>
    </location>
</feature>
<dbReference type="InterPro" id="IPR000914">
    <property type="entry name" value="SBP_5_dom"/>
</dbReference>
<dbReference type="AlphaFoldDB" id="A0A078KQZ9"/>
<dbReference type="Proteomes" id="UP000032431">
    <property type="component" value="Chromosome I"/>
</dbReference>
<sequence length="498" mass="54190">MNRRLKPAAFLALALAITIIFTGCSSGKNNSSKASESSLSQTKKTGETLKTFSLPYTTTENFNPLSPASNANMVLWPLIYDCLCEPDTNFNPVMRLAESVNSSGTTATIKLKSGVQFTDGSPLTAADVVYTFNAVRSNANSPYYSRLANVSEVKGNGNTVTLTLITPDPLIANMLDIPIIKADSDKNGNAIGTGRYKYSKSGTNAVLTKNPKWYNGNSSKFNKISLVNIPYSDAIMTSLAIGEINFVYSDDGTNSAASVPNTDTSPVNLNQLIYVGINAGKPHLSNAHFRRALSFSISRELLVSQNYSNRAYPSAYPFNPKWSEISKIPQKLSSDFDAVAAEMQQAGNTSGITLTLLVNQENPVRNNVAKYLASCFNKTGINVTVKSVPYEEYESLIKSGNFDMYLGEVRLSNNMDISPLLAAGGTAAFSTVPNSSTLSAFNDWRNGYKDIAYVADTFEAEMPFIPLCYRTGLTSYTKGLTGVQSMDNDVFFNFEKWK</sequence>
<evidence type="ECO:0000313" key="6">
    <source>
        <dbReference type="EMBL" id="CDZ23574.1"/>
    </source>
</evidence>
<comment type="similarity">
    <text evidence="1">Belongs to the bacterial solute-binding protein 5 family.</text>
</comment>
<reference evidence="7" key="1">
    <citation type="submission" date="2014-07" db="EMBL/GenBank/DDBJ databases">
        <authorList>
            <person name="Wibberg D."/>
        </authorList>
    </citation>
    <scope>NUCLEOTIDE SEQUENCE [LARGE SCALE GENOMIC DNA]</scope>
    <source>
        <strain evidence="7">DG5</strain>
    </source>
</reference>
<name>A0A078KQZ9_9FIRM</name>
<dbReference type="SUPFAM" id="SSF53850">
    <property type="entry name" value="Periplasmic binding protein-like II"/>
    <property type="match status" value="1"/>
</dbReference>
<dbReference type="Gene3D" id="3.10.105.10">
    <property type="entry name" value="Dipeptide-binding Protein, Domain 3"/>
    <property type="match status" value="1"/>
</dbReference>
<dbReference type="PANTHER" id="PTHR30290:SF9">
    <property type="entry name" value="OLIGOPEPTIDE-BINDING PROTEIN APPA"/>
    <property type="match status" value="1"/>
</dbReference>
<dbReference type="GO" id="GO:0043190">
    <property type="term" value="C:ATP-binding cassette (ABC) transporter complex"/>
    <property type="evidence" value="ECO:0007669"/>
    <property type="project" value="InterPro"/>
</dbReference>
<dbReference type="Gene3D" id="3.40.190.10">
    <property type="entry name" value="Periplasmic binding protein-like II"/>
    <property type="match status" value="1"/>
</dbReference>
<dbReference type="Pfam" id="PF00496">
    <property type="entry name" value="SBP_bac_5"/>
    <property type="match status" value="1"/>
</dbReference>
<evidence type="ECO:0000256" key="4">
    <source>
        <dbReference type="SAM" id="SignalP"/>
    </source>
</evidence>
<dbReference type="GO" id="GO:0042597">
    <property type="term" value="C:periplasmic space"/>
    <property type="evidence" value="ECO:0007669"/>
    <property type="project" value="UniProtKB-ARBA"/>
</dbReference>
<protein>
    <recommendedName>
        <fullName evidence="5">Solute-binding protein family 5 domain-containing protein</fullName>
    </recommendedName>
</protein>
<accession>A0A078KQZ9</accession>
<evidence type="ECO:0000313" key="7">
    <source>
        <dbReference type="Proteomes" id="UP000032431"/>
    </source>
</evidence>
<dbReference type="GO" id="GO:0015833">
    <property type="term" value="P:peptide transport"/>
    <property type="evidence" value="ECO:0007669"/>
    <property type="project" value="TreeGrafter"/>
</dbReference>
<dbReference type="CDD" id="cd00995">
    <property type="entry name" value="PBP2_NikA_DppA_OppA_like"/>
    <property type="match status" value="1"/>
</dbReference>
<keyword evidence="2" id="KW-0813">Transport</keyword>
<keyword evidence="7" id="KW-1185">Reference proteome</keyword>
<dbReference type="InterPro" id="IPR039424">
    <property type="entry name" value="SBP_5"/>
</dbReference>
<evidence type="ECO:0000259" key="5">
    <source>
        <dbReference type="Pfam" id="PF00496"/>
    </source>
</evidence>
<gene>
    <name evidence="6" type="ORF">CCDG5_0436</name>
</gene>
<feature type="signal peptide" evidence="4">
    <location>
        <begin position="1"/>
        <end position="22"/>
    </location>
</feature>
<feature type="domain" description="Solute-binding protein family 5" evidence="5">
    <location>
        <begin position="92"/>
        <end position="409"/>
    </location>
</feature>
<dbReference type="OrthoDB" id="9772924at2"/>
<dbReference type="EMBL" id="LM995447">
    <property type="protein sequence ID" value="CDZ23574.1"/>
    <property type="molecule type" value="Genomic_DNA"/>
</dbReference>
<dbReference type="InterPro" id="IPR030678">
    <property type="entry name" value="Peptide/Ni-bd"/>
</dbReference>
<dbReference type="STRING" id="29343.CCDG5_0436"/>
<dbReference type="PIRSF" id="PIRSF002741">
    <property type="entry name" value="MppA"/>
    <property type="match status" value="1"/>
</dbReference>
<dbReference type="PATRIC" id="fig|29343.3.peg.454"/>
<dbReference type="KEGG" id="ccel:CCDG5_0436"/>
<dbReference type="PROSITE" id="PS51257">
    <property type="entry name" value="PROKAR_LIPOPROTEIN"/>
    <property type="match status" value="1"/>
</dbReference>
<dbReference type="GO" id="GO:1904680">
    <property type="term" value="F:peptide transmembrane transporter activity"/>
    <property type="evidence" value="ECO:0007669"/>
    <property type="project" value="TreeGrafter"/>
</dbReference>
<keyword evidence="3 4" id="KW-0732">Signal</keyword>